<sequence length="478" mass="51137">MQEYKMLIGGAWTDAESGGTFVTVNPATGEALARVPLADERDVDKAVQAARAAFPAWAGLRQSERSAMLNRIAAAIRENARELAMCEVLEHGTPYNDAFGVVMGAAEKFDYNASVAQALLGIHIPMERGMTSYFRREPFGVAALIIPWNFPIIMMAVKASMALAVGNTCVIKPPSINSMTDLKFAEVIQKSGLPAGVINVITGPGDSVGKALASHPDVDLIGFTGSSETGKAVLRYASGTVKKCVMELGGNNPVVIMPDADLTAAVKVLGFRQYNNSGQHCSGPGRYYVHEKVYDAFLEKLAAFAGTVTVGDPADEATFMGPVVSKSHQEKVEGYIKGALEGGAALYYQAEKTDCHKKGFFVMPAIVSGVTHDMPIAKEEVFGPVAVVIKYTDKDDILALANDSPYGLCAHLWSSDIRRLLKLSEDLRVGSVFINCQTLTNEQSWGTSVKESGLGKEGGMAGLAEFTELKMVTVDYTV</sequence>
<dbReference type="CDD" id="cd07078">
    <property type="entry name" value="ALDH"/>
    <property type="match status" value="1"/>
</dbReference>
<evidence type="ECO:0000256" key="4">
    <source>
        <dbReference type="ARBA" id="ARBA00054572"/>
    </source>
</evidence>
<keyword evidence="11" id="KW-1185">Reference proteome</keyword>
<dbReference type="FunFam" id="3.40.605.10:FF:000007">
    <property type="entry name" value="NAD/NADP-dependent betaine aldehyde dehydrogenase"/>
    <property type="match status" value="1"/>
</dbReference>
<name>A0A1M5Z1S9_9FIRM</name>
<dbReference type="RefSeq" id="WP_159435439.1">
    <property type="nucleotide sequence ID" value="NZ_FQXV01000012.1"/>
</dbReference>
<evidence type="ECO:0000256" key="5">
    <source>
        <dbReference type="ARBA" id="ARBA00066984"/>
    </source>
</evidence>
<dbReference type="InterPro" id="IPR016161">
    <property type="entry name" value="Ald_DH/histidinol_DH"/>
</dbReference>
<dbReference type="GO" id="GO:0016620">
    <property type="term" value="F:oxidoreductase activity, acting on the aldehyde or oxo group of donors, NAD or NADP as acceptor"/>
    <property type="evidence" value="ECO:0007669"/>
    <property type="project" value="InterPro"/>
</dbReference>
<evidence type="ECO:0000256" key="2">
    <source>
        <dbReference type="ARBA" id="ARBA00023002"/>
    </source>
</evidence>
<organism evidence="10 11">
    <name type="scientific">Sporobacter termitidis DSM 10068</name>
    <dbReference type="NCBI Taxonomy" id="1123282"/>
    <lineage>
        <taxon>Bacteria</taxon>
        <taxon>Bacillati</taxon>
        <taxon>Bacillota</taxon>
        <taxon>Clostridia</taxon>
        <taxon>Eubacteriales</taxon>
        <taxon>Oscillospiraceae</taxon>
        <taxon>Sporobacter</taxon>
    </lineage>
</organism>
<feature type="active site" evidence="7">
    <location>
        <position position="247"/>
    </location>
</feature>
<evidence type="ECO:0000256" key="7">
    <source>
        <dbReference type="PROSITE-ProRule" id="PRU10007"/>
    </source>
</evidence>
<protein>
    <recommendedName>
        <fullName evidence="6">3-sulfolactaldehyde dehydrogenase</fullName>
        <ecNumber evidence="5">1.2.1.97</ecNumber>
    </recommendedName>
</protein>
<dbReference type="InterPro" id="IPR016163">
    <property type="entry name" value="Ald_DH_C"/>
</dbReference>
<keyword evidence="2 8" id="KW-0560">Oxidoreductase</keyword>
<evidence type="ECO:0000259" key="9">
    <source>
        <dbReference type="Pfam" id="PF00171"/>
    </source>
</evidence>
<comment type="function">
    <text evidence="4">Part of the sulfo-TAL (or sulfo-SFT) pathway, a D-sulfoquinovose degradation pathway that produces sulfolactate (SL). Catalyzes the oxidation of 3-sulfolactaldehyde (SLA) to sulfolactate (SL).</text>
</comment>
<proteinExistence type="inferred from homology"/>
<dbReference type="EMBL" id="FQXV01000012">
    <property type="protein sequence ID" value="SHI18131.1"/>
    <property type="molecule type" value="Genomic_DNA"/>
</dbReference>
<dbReference type="InterPro" id="IPR016162">
    <property type="entry name" value="Ald_DH_N"/>
</dbReference>
<evidence type="ECO:0000256" key="8">
    <source>
        <dbReference type="RuleBase" id="RU003345"/>
    </source>
</evidence>
<dbReference type="InterPro" id="IPR016160">
    <property type="entry name" value="Ald_DH_CS_CYS"/>
</dbReference>
<dbReference type="STRING" id="1123282.SAMN02745823_03103"/>
<evidence type="ECO:0000256" key="3">
    <source>
        <dbReference type="ARBA" id="ARBA00050326"/>
    </source>
</evidence>
<dbReference type="AlphaFoldDB" id="A0A1M5Z1S9"/>
<dbReference type="PANTHER" id="PTHR11699">
    <property type="entry name" value="ALDEHYDE DEHYDROGENASE-RELATED"/>
    <property type="match status" value="1"/>
</dbReference>
<dbReference type="FunFam" id="3.40.309.10:FF:000009">
    <property type="entry name" value="Aldehyde dehydrogenase A"/>
    <property type="match status" value="1"/>
</dbReference>
<dbReference type="PROSITE" id="PS00070">
    <property type="entry name" value="ALDEHYDE_DEHYDR_CYS"/>
    <property type="match status" value="1"/>
</dbReference>
<dbReference type="Gene3D" id="3.40.309.10">
    <property type="entry name" value="Aldehyde Dehydrogenase, Chain A, domain 2"/>
    <property type="match status" value="1"/>
</dbReference>
<dbReference type="SUPFAM" id="SSF53720">
    <property type="entry name" value="ALDH-like"/>
    <property type="match status" value="1"/>
</dbReference>
<gene>
    <name evidence="10" type="ORF">SAMN02745823_03103</name>
</gene>
<dbReference type="InterPro" id="IPR029510">
    <property type="entry name" value="Ald_DH_CS_GLU"/>
</dbReference>
<evidence type="ECO:0000313" key="11">
    <source>
        <dbReference type="Proteomes" id="UP000183995"/>
    </source>
</evidence>
<dbReference type="InterPro" id="IPR015590">
    <property type="entry name" value="Aldehyde_DH_dom"/>
</dbReference>
<dbReference type="EC" id="1.2.1.97" evidence="5"/>
<dbReference type="OrthoDB" id="9762913at2"/>
<dbReference type="Pfam" id="PF00171">
    <property type="entry name" value="Aldedh"/>
    <property type="match status" value="1"/>
</dbReference>
<comment type="catalytic activity">
    <reaction evidence="3">
        <text>(2S)-3-sulfolactaldehyde + NAD(+) + H2O = (2S)-3-sulfolactate + NADH + 2 H(+)</text>
        <dbReference type="Rhea" id="RHEA:47932"/>
        <dbReference type="ChEBI" id="CHEBI:15377"/>
        <dbReference type="ChEBI" id="CHEBI:15378"/>
        <dbReference type="ChEBI" id="CHEBI:57540"/>
        <dbReference type="ChEBI" id="CHEBI:57945"/>
        <dbReference type="ChEBI" id="CHEBI:61289"/>
        <dbReference type="ChEBI" id="CHEBI:90109"/>
        <dbReference type="EC" id="1.2.1.97"/>
    </reaction>
    <physiologicalReaction direction="left-to-right" evidence="3">
        <dbReference type="Rhea" id="RHEA:47933"/>
    </physiologicalReaction>
</comment>
<dbReference type="Proteomes" id="UP000183995">
    <property type="component" value="Unassembled WGS sequence"/>
</dbReference>
<reference evidence="10 11" key="1">
    <citation type="submission" date="2016-11" db="EMBL/GenBank/DDBJ databases">
        <authorList>
            <person name="Jaros S."/>
            <person name="Januszkiewicz K."/>
            <person name="Wedrychowicz H."/>
        </authorList>
    </citation>
    <scope>NUCLEOTIDE SEQUENCE [LARGE SCALE GENOMIC DNA]</scope>
    <source>
        <strain evidence="10 11">DSM 10068</strain>
    </source>
</reference>
<feature type="domain" description="Aldehyde dehydrogenase" evidence="9">
    <location>
        <begin position="12"/>
        <end position="472"/>
    </location>
</feature>
<evidence type="ECO:0000313" key="10">
    <source>
        <dbReference type="EMBL" id="SHI18131.1"/>
    </source>
</evidence>
<evidence type="ECO:0000256" key="1">
    <source>
        <dbReference type="ARBA" id="ARBA00009986"/>
    </source>
</evidence>
<dbReference type="Gene3D" id="3.40.605.10">
    <property type="entry name" value="Aldehyde Dehydrogenase, Chain A, domain 1"/>
    <property type="match status" value="1"/>
</dbReference>
<comment type="similarity">
    <text evidence="1 8">Belongs to the aldehyde dehydrogenase family.</text>
</comment>
<accession>A0A1M5Z1S9</accession>
<dbReference type="PROSITE" id="PS00687">
    <property type="entry name" value="ALDEHYDE_DEHYDR_GLU"/>
    <property type="match status" value="1"/>
</dbReference>
<evidence type="ECO:0000256" key="6">
    <source>
        <dbReference type="ARBA" id="ARBA00067277"/>
    </source>
</evidence>